<evidence type="ECO:0000313" key="7">
    <source>
        <dbReference type="Proteomes" id="UP000051184"/>
    </source>
</evidence>
<dbReference type="GO" id="GO:0000976">
    <property type="term" value="F:transcription cis-regulatory region binding"/>
    <property type="evidence" value="ECO:0007669"/>
    <property type="project" value="TreeGrafter"/>
</dbReference>
<gene>
    <name evidence="6" type="primary">cmpR_2</name>
    <name evidence="6" type="ORF">TA5114_02290</name>
</gene>
<dbReference type="STRING" id="1715691.TA5113_01117"/>
<organism evidence="6 7">
    <name type="scientific">Cognatishimia activa</name>
    <dbReference type="NCBI Taxonomy" id="1715691"/>
    <lineage>
        <taxon>Bacteria</taxon>
        <taxon>Pseudomonadati</taxon>
        <taxon>Pseudomonadota</taxon>
        <taxon>Alphaproteobacteria</taxon>
        <taxon>Rhodobacterales</taxon>
        <taxon>Paracoccaceae</taxon>
        <taxon>Cognatishimia</taxon>
    </lineage>
</organism>
<dbReference type="InterPro" id="IPR036388">
    <property type="entry name" value="WH-like_DNA-bd_sf"/>
</dbReference>
<dbReference type="AlphaFoldDB" id="A0A0N7MBV7"/>
<keyword evidence="7" id="KW-1185">Reference proteome</keyword>
<evidence type="ECO:0000256" key="2">
    <source>
        <dbReference type="ARBA" id="ARBA00023015"/>
    </source>
</evidence>
<dbReference type="Proteomes" id="UP000051184">
    <property type="component" value="Unassembled WGS sequence"/>
</dbReference>
<evidence type="ECO:0000256" key="3">
    <source>
        <dbReference type="ARBA" id="ARBA00023125"/>
    </source>
</evidence>
<protein>
    <submittedName>
        <fullName evidence="6">HTH-type transcriptional activator CmpR</fullName>
    </submittedName>
</protein>
<comment type="similarity">
    <text evidence="1">Belongs to the LysR transcriptional regulatory family.</text>
</comment>
<dbReference type="GO" id="GO:0003700">
    <property type="term" value="F:DNA-binding transcription factor activity"/>
    <property type="evidence" value="ECO:0007669"/>
    <property type="project" value="InterPro"/>
</dbReference>
<accession>A0A0N7MBV7</accession>
<dbReference type="EMBL" id="CYUE01000020">
    <property type="protein sequence ID" value="CUK26480.1"/>
    <property type="molecule type" value="Genomic_DNA"/>
</dbReference>
<proteinExistence type="inferred from homology"/>
<dbReference type="OrthoDB" id="7776850at2"/>
<dbReference type="Gene3D" id="3.40.190.10">
    <property type="entry name" value="Periplasmic binding protein-like II"/>
    <property type="match status" value="2"/>
</dbReference>
<dbReference type="Gene3D" id="1.10.10.10">
    <property type="entry name" value="Winged helix-like DNA-binding domain superfamily/Winged helix DNA-binding domain"/>
    <property type="match status" value="1"/>
</dbReference>
<dbReference type="InterPro" id="IPR005119">
    <property type="entry name" value="LysR_subst-bd"/>
</dbReference>
<dbReference type="CDD" id="cd05466">
    <property type="entry name" value="PBP2_LTTR_substrate"/>
    <property type="match status" value="1"/>
</dbReference>
<dbReference type="Pfam" id="PF00126">
    <property type="entry name" value="HTH_1"/>
    <property type="match status" value="1"/>
</dbReference>
<dbReference type="PANTHER" id="PTHR30126:SF39">
    <property type="entry name" value="HTH-TYPE TRANSCRIPTIONAL REGULATOR CYSL"/>
    <property type="match status" value="1"/>
</dbReference>
<dbReference type="PRINTS" id="PR00039">
    <property type="entry name" value="HTHLYSR"/>
</dbReference>
<evidence type="ECO:0000259" key="5">
    <source>
        <dbReference type="PROSITE" id="PS50931"/>
    </source>
</evidence>
<dbReference type="PROSITE" id="PS50931">
    <property type="entry name" value="HTH_LYSR"/>
    <property type="match status" value="1"/>
</dbReference>
<dbReference type="InterPro" id="IPR000847">
    <property type="entry name" value="LysR_HTH_N"/>
</dbReference>
<dbReference type="PANTHER" id="PTHR30126">
    <property type="entry name" value="HTH-TYPE TRANSCRIPTIONAL REGULATOR"/>
    <property type="match status" value="1"/>
</dbReference>
<evidence type="ECO:0000313" key="6">
    <source>
        <dbReference type="EMBL" id="CUK26480.1"/>
    </source>
</evidence>
<evidence type="ECO:0000256" key="4">
    <source>
        <dbReference type="ARBA" id="ARBA00023163"/>
    </source>
</evidence>
<dbReference type="RefSeq" id="WP_058315363.1">
    <property type="nucleotide sequence ID" value="NZ_CYTO01000009.1"/>
</dbReference>
<keyword evidence="3" id="KW-0238">DNA-binding</keyword>
<dbReference type="Pfam" id="PF03466">
    <property type="entry name" value="LysR_substrate"/>
    <property type="match status" value="1"/>
</dbReference>
<evidence type="ECO:0000256" key="1">
    <source>
        <dbReference type="ARBA" id="ARBA00009437"/>
    </source>
</evidence>
<sequence length="321" mass="35242">MLTKGVTLRGLEVFDALAGSGSVAQAAELTGLSQPAVSQQIRNLEAALGTALVDHGKRPMQLTPAGRSFLGRTQAVLSELRLAQSELTVMDLSHISTMSIGIIDDFDNELTPRLVSTLAESLSKCRFKMITASSNAIAEMMRDRRLHLGITATSGEAIDYATEYPLARDPFVLVAPSKIAPQGADVNEVMQRLPFVRYEREQLISRQIDAHLARLKLTFPERFEIGSHLALMACVSRGIGWTITTPLGFMRAVRFHDQITAHPLPFAHFSRQISLLASPDFAENVPSDLAASFRTMLQDKIITPTLRSQPFLEGEFKVLKG</sequence>
<feature type="domain" description="HTH lysR-type" evidence="5">
    <location>
        <begin position="6"/>
        <end position="63"/>
    </location>
</feature>
<dbReference type="FunFam" id="1.10.10.10:FF:000001">
    <property type="entry name" value="LysR family transcriptional regulator"/>
    <property type="match status" value="1"/>
</dbReference>
<dbReference type="InterPro" id="IPR036390">
    <property type="entry name" value="WH_DNA-bd_sf"/>
</dbReference>
<dbReference type="SUPFAM" id="SSF46785">
    <property type="entry name" value="Winged helix' DNA-binding domain"/>
    <property type="match status" value="1"/>
</dbReference>
<reference evidence="7" key="1">
    <citation type="submission" date="2015-09" db="EMBL/GenBank/DDBJ databases">
        <authorList>
            <person name="Rodrigo-Torres Lidia"/>
            <person name="Arahal R.David."/>
        </authorList>
    </citation>
    <scope>NUCLEOTIDE SEQUENCE [LARGE SCALE GENOMIC DNA]</scope>
    <source>
        <strain evidence="7">CECT 5114</strain>
    </source>
</reference>
<keyword evidence="2" id="KW-0805">Transcription regulation</keyword>
<keyword evidence="4" id="KW-0804">Transcription</keyword>
<dbReference type="SUPFAM" id="SSF53850">
    <property type="entry name" value="Periplasmic binding protein-like II"/>
    <property type="match status" value="1"/>
</dbReference>
<name>A0A0N7MBV7_9RHOB</name>